<keyword evidence="1" id="KW-0472">Membrane</keyword>
<sequence>STRVLIEEGVNAVVVVVFIEFFCALSGREGRKDESYVVVVVDVDDVRTASEKPLKKLHIFLLFFCLLLFLLSGKSIHHRELQESFSYFFFSWNVEEREKTWKYIE</sequence>
<proteinExistence type="predicted"/>
<feature type="transmembrane region" description="Helical" evidence="1">
    <location>
        <begin position="57"/>
        <end position="76"/>
    </location>
</feature>
<keyword evidence="1" id="KW-1133">Transmembrane helix</keyword>
<organism evidence="2">
    <name type="scientific">Lepeophtheirus salmonis</name>
    <name type="common">Salmon louse</name>
    <name type="synonym">Caligus salmonis</name>
    <dbReference type="NCBI Taxonomy" id="72036"/>
    <lineage>
        <taxon>Eukaryota</taxon>
        <taxon>Metazoa</taxon>
        <taxon>Ecdysozoa</taxon>
        <taxon>Arthropoda</taxon>
        <taxon>Crustacea</taxon>
        <taxon>Multicrustacea</taxon>
        <taxon>Hexanauplia</taxon>
        <taxon>Copepoda</taxon>
        <taxon>Siphonostomatoida</taxon>
        <taxon>Caligidae</taxon>
        <taxon>Lepeophtheirus</taxon>
    </lineage>
</organism>
<name>A0A0K2THP5_LEPSM</name>
<protein>
    <submittedName>
        <fullName evidence="2">Uncharacterized protein</fullName>
    </submittedName>
</protein>
<reference evidence="2" key="1">
    <citation type="submission" date="2014-05" db="EMBL/GenBank/DDBJ databases">
        <authorList>
            <person name="Chronopoulou M."/>
        </authorList>
    </citation>
    <scope>NUCLEOTIDE SEQUENCE</scope>
    <source>
        <tissue evidence="2">Whole organism</tissue>
    </source>
</reference>
<feature type="non-terminal residue" evidence="2">
    <location>
        <position position="1"/>
    </location>
</feature>
<accession>A0A0K2THP5</accession>
<evidence type="ECO:0000313" key="2">
    <source>
        <dbReference type="EMBL" id="CDW25434.1"/>
    </source>
</evidence>
<dbReference type="EMBL" id="HACA01008073">
    <property type="protein sequence ID" value="CDW25434.1"/>
    <property type="molecule type" value="Transcribed_RNA"/>
</dbReference>
<keyword evidence="1" id="KW-0812">Transmembrane</keyword>
<evidence type="ECO:0000256" key="1">
    <source>
        <dbReference type="SAM" id="Phobius"/>
    </source>
</evidence>
<dbReference type="AlphaFoldDB" id="A0A0K2THP5"/>